<protein>
    <submittedName>
        <fullName evidence="1">Uncharacterized protein</fullName>
    </submittedName>
</protein>
<dbReference type="OrthoDB" id="127274at2759"/>
<organism evidence="1 2">
    <name type="scientific">Phytophthora palmivora</name>
    <dbReference type="NCBI Taxonomy" id="4796"/>
    <lineage>
        <taxon>Eukaryota</taxon>
        <taxon>Sar</taxon>
        <taxon>Stramenopiles</taxon>
        <taxon>Oomycota</taxon>
        <taxon>Peronosporomycetes</taxon>
        <taxon>Peronosporales</taxon>
        <taxon>Peronosporaceae</taxon>
        <taxon>Phytophthora</taxon>
    </lineage>
</organism>
<evidence type="ECO:0000313" key="2">
    <source>
        <dbReference type="Proteomes" id="UP000237271"/>
    </source>
</evidence>
<gene>
    <name evidence="1" type="ORF">PHPALM_20048</name>
</gene>
<keyword evidence="2" id="KW-1185">Reference proteome</keyword>
<dbReference type="AlphaFoldDB" id="A0A2P4XFV5"/>
<name>A0A2P4XFV5_9STRA</name>
<reference evidence="1 2" key="1">
    <citation type="journal article" date="2017" name="Genome Biol. Evol.">
        <title>Phytophthora megakarya and P. palmivora, closely related causal agents of cacao black pod rot, underwent increases in genome sizes and gene numbers by different mechanisms.</title>
        <authorList>
            <person name="Ali S.S."/>
            <person name="Shao J."/>
            <person name="Lary D.J."/>
            <person name="Kronmiller B."/>
            <person name="Shen D."/>
            <person name="Strem M.D."/>
            <person name="Amoako-Attah I."/>
            <person name="Akrofi A.Y."/>
            <person name="Begoude B.A."/>
            <person name="Ten Hoopen G.M."/>
            <person name="Coulibaly K."/>
            <person name="Kebe B.I."/>
            <person name="Melnick R.L."/>
            <person name="Guiltinan M.J."/>
            <person name="Tyler B.M."/>
            <person name="Meinhardt L.W."/>
            <person name="Bailey B.A."/>
        </authorList>
    </citation>
    <scope>NUCLEOTIDE SEQUENCE [LARGE SCALE GENOMIC DNA]</scope>
    <source>
        <strain evidence="2">sbr112.9</strain>
    </source>
</reference>
<sequence>MRNHVVYAQIDEALRAGGLDSVGGGWRGSGRMWKEDGSGCFLYIDKQDIPYNFQQTCKNMWRVKRMPLWEGKQELFTGVSDPENTMVFKFRVQMRQPYSVKIQFLQRVVVVRRYEEQGRMILIWRTLAEGDGIFAGMHADETGWSVVTPSTGTSKPETVLRVCIRHIPMNLRSVRSCQPRPRLFTTMVLDNGTDEASKFALTLEKLLHEE</sequence>
<evidence type="ECO:0000313" key="1">
    <source>
        <dbReference type="EMBL" id="POM64422.1"/>
    </source>
</evidence>
<comment type="caution">
    <text evidence="1">The sequence shown here is derived from an EMBL/GenBank/DDBJ whole genome shotgun (WGS) entry which is preliminary data.</text>
</comment>
<proteinExistence type="predicted"/>
<dbReference type="Proteomes" id="UP000237271">
    <property type="component" value="Unassembled WGS sequence"/>
</dbReference>
<dbReference type="EMBL" id="NCKW01011107">
    <property type="protein sequence ID" value="POM64422.1"/>
    <property type="molecule type" value="Genomic_DNA"/>
</dbReference>
<accession>A0A2P4XFV5</accession>